<accession>A0A1B1B2R5</accession>
<protein>
    <submittedName>
        <fullName evidence="1">Uncharacterized protein</fullName>
    </submittedName>
</protein>
<dbReference type="AlphaFoldDB" id="A0A1B1B2R5"/>
<proteinExistence type="predicted"/>
<dbReference type="Proteomes" id="UP000092659">
    <property type="component" value="Chromosome"/>
</dbReference>
<evidence type="ECO:0000313" key="2">
    <source>
        <dbReference type="Proteomes" id="UP000092659"/>
    </source>
</evidence>
<organism evidence="1 2">
    <name type="scientific">Streptomyces griseochromogenes</name>
    <dbReference type="NCBI Taxonomy" id="68214"/>
    <lineage>
        <taxon>Bacteria</taxon>
        <taxon>Bacillati</taxon>
        <taxon>Actinomycetota</taxon>
        <taxon>Actinomycetes</taxon>
        <taxon>Kitasatosporales</taxon>
        <taxon>Streptomycetaceae</taxon>
        <taxon>Streptomyces</taxon>
    </lineage>
</organism>
<sequence>METTPRNHGRITSTASLATADSCAGNQAECAPSGGLGAATKTVEGFGGFAKQYEQIEKVSAPHGNF</sequence>
<evidence type="ECO:0000313" key="1">
    <source>
        <dbReference type="EMBL" id="ANP53125.1"/>
    </source>
</evidence>
<name>A0A1B1B2R5_9ACTN</name>
<dbReference type="KEGG" id="sgs:AVL59_29505"/>
<dbReference type="EMBL" id="CP016279">
    <property type="protein sequence ID" value="ANP53125.1"/>
    <property type="molecule type" value="Genomic_DNA"/>
</dbReference>
<gene>
    <name evidence="1" type="ORF">AVL59_29505</name>
</gene>
<reference evidence="1 2" key="1">
    <citation type="submission" date="2016-06" db="EMBL/GenBank/DDBJ databases">
        <title>Complete genome sequence of Streptomyces griseochromogenes ATCC 14511, the Blasticidin S producer.</title>
        <authorList>
            <person name="Wu L."/>
        </authorList>
    </citation>
    <scope>NUCLEOTIDE SEQUENCE [LARGE SCALE GENOMIC DNA]</scope>
    <source>
        <strain evidence="1 2">ATCC 14511</strain>
    </source>
</reference>
<dbReference type="STRING" id="68214.AVL59_29505"/>